<dbReference type="InterPro" id="IPR005019">
    <property type="entry name" value="Adenine_glyco"/>
</dbReference>
<protein>
    <submittedName>
        <fullName evidence="2">DNA-3-methyladenine glycosylase 1</fullName>
        <ecNumber evidence="2">3.2.2.20</ecNumber>
    </submittedName>
</protein>
<keyword evidence="2" id="KW-0378">Hydrolase</keyword>
<accession>A0A6N3GKT6</accession>
<dbReference type="EMBL" id="CACRUA010000035">
    <property type="protein sequence ID" value="VYU64822.1"/>
    <property type="molecule type" value="Genomic_DNA"/>
</dbReference>
<evidence type="ECO:0000313" key="2">
    <source>
        <dbReference type="EMBL" id="VYU64822.1"/>
    </source>
</evidence>
<keyword evidence="2" id="KW-0326">Glycosidase</keyword>
<dbReference type="PANTHER" id="PTHR31116:SF29">
    <property type="entry name" value="DNA GLYCOSYLASE SUPERFAMILY PROTEIN"/>
    <property type="match status" value="1"/>
</dbReference>
<proteinExistence type="predicted"/>
<dbReference type="PANTHER" id="PTHR31116">
    <property type="entry name" value="OS04G0501200 PROTEIN"/>
    <property type="match status" value="1"/>
</dbReference>
<keyword evidence="1" id="KW-0479">Metal-binding</keyword>
<dbReference type="AlphaFoldDB" id="A0A6N3GKT6"/>
<feature type="binding site" evidence="1">
    <location>
        <position position="62"/>
    </location>
    <ligand>
        <name>Zn(2+)</name>
        <dbReference type="ChEBI" id="CHEBI:29105"/>
    </ligand>
</feature>
<dbReference type="GO" id="GO:0046872">
    <property type="term" value="F:metal ion binding"/>
    <property type="evidence" value="ECO:0007669"/>
    <property type="project" value="UniProtKB-KW"/>
</dbReference>
<dbReference type="EC" id="3.2.2.20" evidence="2"/>
<reference evidence="2" key="1">
    <citation type="submission" date="2019-11" db="EMBL/GenBank/DDBJ databases">
        <authorList>
            <person name="Feng L."/>
        </authorList>
    </citation>
    <scope>NUCLEOTIDE SEQUENCE</scope>
    <source>
        <strain evidence="2">CsymbiosumLFYP84</strain>
    </source>
</reference>
<dbReference type="SUPFAM" id="SSF48150">
    <property type="entry name" value="DNA-glycosylase"/>
    <property type="match status" value="1"/>
</dbReference>
<dbReference type="GO" id="GO:0008725">
    <property type="term" value="F:DNA-3-methyladenine glycosylase activity"/>
    <property type="evidence" value="ECO:0007669"/>
    <property type="project" value="UniProtKB-EC"/>
</dbReference>
<keyword evidence="1" id="KW-0862">Zinc</keyword>
<dbReference type="Pfam" id="PF03352">
    <property type="entry name" value="Adenine_glyco"/>
    <property type="match status" value="1"/>
</dbReference>
<organism evidence="2">
    <name type="scientific">Clostridium symbiosum</name>
    <name type="common">Bacteroides symbiosus</name>
    <dbReference type="NCBI Taxonomy" id="1512"/>
    <lineage>
        <taxon>Bacteria</taxon>
        <taxon>Bacillati</taxon>
        <taxon>Bacillota</taxon>
        <taxon>Clostridia</taxon>
        <taxon>Lachnospirales</taxon>
        <taxon>Lachnospiraceae</taxon>
        <taxon>Otoolea</taxon>
    </lineage>
</organism>
<sequence>MERERILNTEGGHQKGKVPARNLLSDEISRDLKRRGFKYMGSITVYSHLQACGIINDHRENCFRYHDILENYPVVRKREKV</sequence>
<feature type="binding site" evidence="1">
    <location>
        <position position="58"/>
    </location>
    <ligand>
        <name>Zn(2+)</name>
        <dbReference type="ChEBI" id="CHEBI:29105"/>
    </ligand>
</feature>
<dbReference type="InterPro" id="IPR011257">
    <property type="entry name" value="DNA_glycosylase"/>
</dbReference>
<name>A0A6N3GKT6_CLOSY</name>
<gene>
    <name evidence="2" type="primary">tag</name>
    <name evidence="2" type="ORF">CSLFYP84_03126</name>
</gene>
<dbReference type="Gene3D" id="1.10.340.30">
    <property type="entry name" value="Hypothetical protein, domain 2"/>
    <property type="match status" value="1"/>
</dbReference>
<dbReference type="GO" id="GO:0006284">
    <property type="term" value="P:base-excision repair"/>
    <property type="evidence" value="ECO:0007669"/>
    <property type="project" value="InterPro"/>
</dbReference>
<evidence type="ECO:0000256" key="1">
    <source>
        <dbReference type="PIRSR" id="PIRSR605019-1"/>
    </source>
</evidence>